<accession>A0AAD1YTS5</accession>
<evidence type="ECO:0000313" key="1">
    <source>
        <dbReference type="EMBL" id="CAI9756935.1"/>
    </source>
</evidence>
<name>A0AAD1YTS5_9LAMI</name>
<organism evidence="1 2">
    <name type="scientific">Fraxinus pennsylvanica</name>
    <dbReference type="NCBI Taxonomy" id="56036"/>
    <lineage>
        <taxon>Eukaryota</taxon>
        <taxon>Viridiplantae</taxon>
        <taxon>Streptophyta</taxon>
        <taxon>Embryophyta</taxon>
        <taxon>Tracheophyta</taxon>
        <taxon>Spermatophyta</taxon>
        <taxon>Magnoliopsida</taxon>
        <taxon>eudicotyledons</taxon>
        <taxon>Gunneridae</taxon>
        <taxon>Pentapetalae</taxon>
        <taxon>asterids</taxon>
        <taxon>lamiids</taxon>
        <taxon>Lamiales</taxon>
        <taxon>Oleaceae</taxon>
        <taxon>Oleeae</taxon>
        <taxon>Fraxinus</taxon>
    </lineage>
</organism>
<reference evidence="1" key="1">
    <citation type="submission" date="2023-05" db="EMBL/GenBank/DDBJ databases">
        <authorList>
            <person name="Huff M."/>
        </authorList>
    </citation>
    <scope>NUCLEOTIDE SEQUENCE</scope>
</reference>
<dbReference type="EMBL" id="OU503037">
    <property type="protein sequence ID" value="CAI9756935.1"/>
    <property type="molecule type" value="Genomic_DNA"/>
</dbReference>
<gene>
    <name evidence="1" type="ORF">FPE_LOCUS4365</name>
</gene>
<dbReference type="Proteomes" id="UP000834106">
    <property type="component" value="Chromosome 2"/>
</dbReference>
<keyword evidence="2" id="KW-1185">Reference proteome</keyword>
<protein>
    <submittedName>
        <fullName evidence="1">Uncharacterized protein</fullName>
    </submittedName>
</protein>
<dbReference type="AlphaFoldDB" id="A0AAD1YTS5"/>
<evidence type="ECO:0000313" key="2">
    <source>
        <dbReference type="Proteomes" id="UP000834106"/>
    </source>
</evidence>
<sequence>MVIMEVEEATVVIEAAEEEEVEVGDTEGFVTKPEILPDGAVNLMVWHCTIPGVLLLLEIGNPSPKSPCFGFICFEIGIVSHFYHGPLWAILCSLFWLGSTQALDWISSCT</sequence>
<proteinExistence type="predicted"/>